<feature type="chain" id="PRO_5013199347" evidence="1">
    <location>
        <begin position="23"/>
        <end position="88"/>
    </location>
</feature>
<dbReference type="AlphaFoldDB" id="A0A1L1W1X2"/>
<name>A0A1L1W1X2_IXOSC</name>
<organism evidence="2">
    <name type="scientific">Ixodes scapularis</name>
    <name type="common">Black-legged tick</name>
    <name type="synonym">Deer tick</name>
    <dbReference type="NCBI Taxonomy" id="6945"/>
    <lineage>
        <taxon>Eukaryota</taxon>
        <taxon>Metazoa</taxon>
        <taxon>Ecdysozoa</taxon>
        <taxon>Arthropoda</taxon>
        <taxon>Chelicerata</taxon>
        <taxon>Arachnida</taxon>
        <taxon>Acari</taxon>
        <taxon>Parasitiformes</taxon>
        <taxon>Ixodida</taxon>
        <taxon>Ixodoidea</taxon>
        <taxon>Ixodidae</taxon>
        <taxon>Ixodinae</taxon>
        <taxon>Ixodes</taxon>
    </lineage>
</organism>
<dbReference type="KEGG" id="isc:8052735"/>
<dbReference type="GeneID" id="8052735"/>
<sequence length="88" mass="9587">MLHCRAWAVALIALLVLSVASAAKGTPQFVPNGRYGRRSVTPPLAGVSRDITVNFFGDSTISCTHTGFADIYRCTRKTSDDYKDSSFE</sequence>
<dbReference type="VEuPathDB" id="VectorBase:ISCP_025327"/>
<dbReference type="OrthoDB" id="6350276at2759"/>
<protein>
    <submittedName>
        <fullName evidence="2">RYamide</fullName>
    </submittedName>
</protein>
<feature type="signal peptide" evidence="1">
    <location>
        <begin position="1"/>
        <end position="22"/>
    </location>
</feature>
<evidence type="ECO:0000256" key="1">
    <source>
        <dbReference type="SAM" id="SignalP"/>
    </source>
</evidence>
<accession>A0A1L1W1X2</accession>
<evidence type="ECO:0000313" key="2">
    <source>
        <dbReference type="EMBL" id="AHE76191.1"/>
    </source>
</evidence>
<dbReference type="EMBL" id="KF309024">
    <property type="protein sequence ID" value="AHE76191.1"/>
    <property type="molecule type" value="mRNA"/>
</dbReference>
<dbReference type="OMA" id="SCAYTGF"/>
<proteinExistence type="evidence at transcript level"/>
<dbReference type="RefSeq" id="XP_029842392.1">
    <property type="nucleotide sequence ID" value="XM_029986532.3"/>
</dbReference>
<reference evidence="2" key="1">
    <citation type="submission" date="2013-07" db="EMBL/GenBank/DDBJ databases">
        <title>cDNA cloning of the RYamide precursor from the tick Ixodes scapularis.</title>
        <authorList>
            <person name="Petersen S."/>
            <person name="Hauser F."/>
            <person name="Grimmelikhuijzen C.J.P."/>
        </authorList>
    </citation>
    <scope>NUCLEOTIDE SEQUENCE</scope>
</reference>
<keyword evidence="1" id="KW-0732">Signal</keyword>